<dbReference type="InterPro" id="IPR000515">
    <property type="entry name" value="MetI-like"/>
</dbReference>
<dbReference type="PROSITE" id="PS50928">
    <property type="entry name" value="ABC_TM1"/>
    <property type="match status" value="1"/>
</dbReference>
<feature type="transmembrane region" description="Helical" evidence="7">
    <location>
        <begin position="275"/>
        <end position="294"/>
    </location>
</feature>
<keyword evidence="3" id="KW-1003">Cell membrane</keyword>
<evidence type="ECO:0000256" key="3">
    <source>
        <dbReference type="ARBA" id="ARBA00022475"/>
    </source>
</evidence>
<reference evidence="9 10" key="1">
    <citation type="submission" date="2021-04" db="EMBL/GenBank/DDBJ databases">
        <title>Paenibacillus sp. DLE-14 whole genome sequence.</title>
        <authorList>
            <person name="Ham Y.J."/>
        </authorList>
    </citation>
    <scope>NUCLEOTIDE SEQUENCE [LARGE SCALE GENOMIC DNA]</scope>
    <source>
        <strain evidence="9 10">DLE-14</strain>
    </source>
</reference>
<dbReference type="InterPro" id="IPR035906">
    <property type="entry name" value="MetI-like_sf"/>
</dbReference>
<feature type="transmembrane region" description="Helical" evidence="7">
    <location>
        <begin position="26"/>
        <end position="50"/>
    </location>
</feature>
<dbReference type="CDD" id="cd06261">
    <property type="entry name" value="TM_PBP2"/>
    <property type="match status" value="1"/>
</dbReference>
<dbReference type="EMBL" id="JAGKSP010000001">
    <property type="protein sequence ID" value="MBP3961193.1"/>
    <property type="molecule type" value="Genomic_DNA"/>
</dbReference>
<evidence type="ECO:0000256" key="4">
    <source>
        <dbReference type="ARBA" id="ARBA00022692"/>
    </source>
</evidence>
<feature type="transmembrane region" description="Helical" evidence="7">
    <location>
        <begin position="124"/>
        <end position="142"/>
    </location>
</feature>
<dbReference type="SUPFAM" id="SSF161098">
    <property type="entry name" value="MetI-like"/>
    <property type="match status" value="1"/>
</dbReference>
<evidence type="ECO:0000313" key="10">
    <source>
        <dbReference type="Proteomes" id="UP000673394"/>
    </source>
</evidence>
<sequence>MEHAQITIRPLSRASQITGQAVHRHVINVFFCFISALVFIPFLLVVISSFSDEQSIIHNGYRFIPERWSIEGYKLVFQSPTLLLKAYGITIVITAIGTIAGLLLTAMTGWVLSRRDYRYNRQATFYVFFTMLFSGGLVPFYILMTQYLHLKDSLLAVIIPGLLNPFYIMIMKGFLSKLPYEMIESAKVDGASEIRIFFTMVLPLSTPALATLGLTISFNYWNEWFNAMLFIDKPNLVTLQLLLVRMLSTIEYLTSNAEFVKQLNIQSAELPKYSVRMAMAILAAGPMLCVFPMFQRYFVAGLTLGSLKG</sequence>
<dbReference type="PANTHER" id="PTHR43744">
    <property type="entry name" value="ABC TRANSPORTER PERMEASE PROTEIN MG189-RELATED-RELATED"/>
    <property type="match status" value="1"/>
</dbReference>
<evidence type="ECO:0000256" key="1">
    <source>
        <dbReference type="ARBA" id="ARBA00004651"/>
    </source>
</evidence>
<keyword evidence="2" id="KW-0813">Transport</keyword>
<evidence type="ECO:0000259" key="8">
    <source>
        <dbReference type="PROSITE" id="PS50928"/>
    </source>
</evidence>
<dbReference type="Gene3D" id="1.10.3720.10">
    <property type="entry name" value="MetI-like"/>
    <property type="match status" value="1"/>
</dbReference>
<evidence type="ECO:0000256" key="2">
    <source>
        <dbReference type="ARBA" id="ARBA00022448"/>
    </source>
</evidence>
<evidence type="ECO:0000256" key="6">
    <source>
        <dbReference type="ARBA" id="ARBA00023136"/>
    </source>
</evidence>
<feature type="transmembrane region" description="Helical" evidence="7">
    <location>
        <begin position="196"/>
        <end position="216"/>
    </location>
</feature>
<evidence type="ECO:0000256" key="5">
    <source>
        <dbReference type="ARBA" id="ARBA00022989"/>
    </source>
</evidence>
<dbReference type="Proteomes" id="UP000673394">
    <property type="component" value="Unassembled WGS sequence"/>
</dbReference>
<evidence type="ECO:0000313" key="9">
    <source>
        <dbReference type="EMBL" id="MBP3961193.1"/>
    </source>
</evidence>
<keyword evidence="6 7" id="KW-0472">Membrane</keyword>
<accession>A0ABS5C5C4</accession>
<feature type="transmembrane region" description="Helical" evidence="7">
    <location>
        <begin position="86"/>
        <end position="112"/>
    </location>
</feature>
<keyword evidence="4 7" id="KW-0812">Transmembrane</keyword>
<comment type="subcellular location">
    <subcellularLocation>
        <location evidence="1">Cell membrane</location>
        <topology evidence="1">Multi-pass membrane protein</topology>
    </subcellularLocation>
</comment>
<protein>
    <submittedName>
        <fullName evidence="9">Carbohydrate ABC transporter permease</fullName>
    </submittedName>
</protein>
<name>A0ABS5C5C4_9BACL</name>
<dbReference type="PANTHER" id="PTHR43744:SF9">
    <property type="entry name" value="POLYGALACTURONAN_RHAMNOGALACTURONAN TRANSPORT SYSTEM PERMEASE PROTEIN YTCP"/>
    <property type="match status" value="1"/>
</dbReference>
<organism evidence="9 10">
    <name type="scientific">Paenibacillus lignilyticus</name>
    <dbReference type="NCBI Taxonomy" id="1172615"/>
    <lineage>
        <taxon>Bacteria</taxon>
        <taxon>Bacillati</taxon>
        <taxon>Bacillota</taxon>
        <taxon>Bacilli</taxon>
        <taxon>Bacillales</taxon>
        <taxon>Paenibacillaceae</taxon>
        <taxon>Paenibacillus</taxon>
    </lineage>
</organism>
<feature type="transmembrane region" description="Helical" evidence="7">
    <location>
        <begin position="154"/>
        <end position="175"/>
    </location>
</feature>
<keyword evidence="10" id="KW-1185">Reference proteome</keyword>
<keyword evidence="5 7" id="KW-1133">Transmembrane helix</keyword>
<gene>
    <name evidence="9" type="ORF">I8J30_00570</name>
</gene>
<feature type="domain" description="ABC transmembrane type-1" evidence="8">
    <location>
        <begin position="87"/>
        <end position="294"/>
    </location>
</feature>
<proteinExistence type="predicted"/>
<comment type="caution">
    <text evidence="9">The sequence shown here is derived from an EMBL/GenBank/DDBJ whole genome shotgun (WGS) entry which is preliminary data.</text>
</comment>
<dbReference type="RefSeq" id="WP_210654498.1">
    <property type="nucleotide sequence ID" value="NZ_JAGKSP010000001.1"/>
</dbReference>
<evidence type="ECO:0000256" key="7">
    <source>
        <dbReference type="SAM" id="Phobius"/>
    </source>
</evidence>